<protein>
    <recommendedName>
        <fullName evidence="4">Phage portal protein</fullName>
    </recommendedName>
</protein>
<organism evidence="2 3">
    <name type="scientific">Streptomyces bluensis</name>
    <dbReference type="NCBI Taxonomy" id="33897"/>
    <lineage>
        <taxon>Bacteria</taxon>
        <taxon>Bacillati</taxon>
        <taxon>Actinomycetota</taxon>
        <taxon>Actinomycetes</taxon>
        <taxon>Kitasatosporales</taxon>
        <taxon>Streptomycetaceae</taxon>
        <taxon>Streptomyces</taxon>
    </lineage>
</organism>
<evidence type="ECO:0000313" key="3">
    <source>
        <dbReference type="Proteomes" id="UP001602058"/>
    </source>
</evidence>
<accession>A0ABW6UL04</accession>
<comment type="caution">
    <text evidence="2">The sequence shown here is derived from an EMBL/GenBank/DDBJ whole genome shotgun (WGS) entry which is preliminary data.</text>
</comment>
<proteinExistence type="predicted"/>
<feature type="compositionally biased region" description="Basic and acidic residues" evidence="1">
    <location>
        <begin position="523"/>
        <end position="539"/>
    </location>
</feature>
<feature type="region of interest" description="Disordered" evidence="1">
    <location>
        <begin position="515"/>
        <end position="539"/>
    </location>
</feature>
<evidence type="ECO:0008006" key="4">
    <source>
        <dbReference type="Google" id="ProtNLM"/>
    </source>
</evidence>
<gene>
    <name evidence="2" type="ORF">ACFY1D_22150</name>
</gene>
<name>A0ABW6UL04_9ACTN</name>
<dbReference type="EMBL" id="JBIAWJ010000011">
    <property type="protein sequence ID" value="MFF4524096.1"/>
    <property type="molecule type" value="Genomic_DNA"/>
</dbReference>
<reference evidence="2 3" key="1">
    <citation type="submission" date="2024-10" db="EMBL/GenBank/DDBJ databases">
        <title>The Natural Products Discovery Center: Release of the First 8490 Sequenced Strains for Exploring Actinobacteria Biosynthetic Diversity.</title>
        <authorList>
            <person name="Kalkreuter E."/>
            <person name="Kautsar S.A."/>
            <person name="Yang D."/>
            <person name="Bader C.D."/>
            <person name="Teijaro C.N."/>
            <person name="Fluegel L."/>
            <person name="Davis C.M."/>
            <person name="Simpson J.R."/>
            <person name="Lauterbach L."/>
            <person name="Steele A.D."/>
            <person name="Gui C."/>
            <person name="Meng S."/>
            <person name="Li G."/>
            <person name="Viehrig K."/>
            <person name="Ye F."/>
            <person name="Su P."/>
            <person name="Kiefer A.F."/>
            <person name="Nichols A."/>
            <person name="Cepeda A.J."/>
            <person name="Yan W."/>
            <person name="Fan B."/>
            <person name="Jiang Y."/>
            <person name="Adhikari A."/>
            <person name="Zheng C.-J."/>
            <person name="Schuster L."/>
            <person name="Cowan T.M."/>
            <person name="Smanski M.J."/>
            <person name="Chevrette M.G."/>
            <person name="De Carvalho L.P.S."/>
            <person name="Shen B."/>
        </authorList>
    </citation>
    <scope>NUCLEOTIDE SEQUENCE [LARGE SCALE GENOMIC DNA]</scope>
    <source>
        <strain evidence="2 3">NPDC001390</strain>
    </source>
</reference>
<dbReference type="Proteomes" id="UP001602058">
    <property type="component" value="Unassembled WGS sequence"/>
</dbReference>
<dbReference type="RefSeq" id="WP_387888693.1">
    <property type="nucleotide sequence ID" value="NZ_JBIAWJ010000011.1"/>
</dbReference>
<evidence type="ECO:0000256" key="1">
    <source>
        <dbReference type="SAM" id="MobiDB-lite"/>
    </source>
</evidence>
<evidence type="ECO:0000313" key="2">
    <source>
        <dbReference type="EMBL" id="MFF4524096.1"/>
    </source>
</evidence>
<keyword evidence="3" id="KW-1185">Reference proteome</keyword>
<sequence>MNRWRSLIIDTWGALSYKPAFQQAANGRPGRLPGHAGASWVPELERRRLAAYTVLASYDSNQAAALLGEDGDDRREYGDASLIVDQTLSHLLGETQQIVVDGAEDNTTAQERERLLREWAQAEQLRMRIQHAERTAVLLGDTVYVLAWSRTKGRPVLKTIDPGFYFPVLPDGALDADEYPERVHLAWEVPGDPATGQKGTLRRITYELGPIDDGRELRTYPWSSRPSGVTCYLTDAEWNLDQIDRTGDLDALSLARARFRTNADGEVLNRLDLQLDFVPVIHVPNTINGGEHFGQSSLLSAAQLLDDLAAADTDSQRASATTGSPIIGLSGARLPVDRKTGQPLPVQVEPGMVWPLGDSGQLSTVDTSAQLAELRAYVETLRDRLSVVTRLPGSVLGTVRPSEVPSGYALQLSFGPLDAMVRSMRLAREAKYPLLLKMVQRLHQLGGALPPGDNARATIAFGAYLPTDLSAALELVARGVQAGVLSLETGVRLLVDAGFPIEDASLEVERIQARAASPAPGWKDPDSEKAAERADTTAA</sequence>